<evidence type="ECO:0000313" key="7">
    <source>
        <dbReference type="Proteomes" id="UP001164693"/>
    </source>
</evidence>
<feature type="domain" description="Periplasmic binding protein" evidence="5">
    <location>
        <begin position="90"/>
        <end position="333"/>
    </location>
</feature>
<dbReference type="SUPFAM" id="SSF53822">
    <property type="entry name" value="Periplasmic binding protein-like I"/>
    <property type="match status" value="1"/>
</dbReference>
<evidence type="ECO:0000313" key="6">
    <source>
        <dbReference type="EMBL" id="WAX59024.1"/>
    </source>
</evidence>
<comment type="subcellular location">
    <subcellularLocation>
        <location evidence="1">Cell envelope</location>
    </subcellularLocation>
</comment>
<evidence type="ECO:0000256" key="1">
    <source>
        <dbReference type="ARBA" id="ARBA00004196"/>
    </source>
</evidence>
<organism evidence="6 7">
    <name type="scientific">Jatrophihabitans cynanchi</name>
    <dbReference type="NCBI Taxonomy" id="2944128"/>
    <lineage>
        <taxon>Bacteria</taxon>
        <taxon>Bacillati</taxon>
        <taxon>Actinomycetota</taxon>
        <taxon>Actinomycetes</taxon>
        <taxon>Jatrophihabitantales</taxon>
        <taxon>Jatrophihabitantaceae</taxon>
        <taxon>Jatrophihabitans</taxon>
    </lineage>
</organism>
<proteinExistence type="inferred from homology"/>
<dbReference type="Gene3D" id="3.40.50.2300">
    <property type="match status" value="2"/>
</dbReference>
<protein>
    <submittedName>
        <fullName evidence="6">Sugar ABC transporter substrate-binding protein</fullName>
    </submittedName>
</protein>
<accession>A0ABY7K6T6</accession>
<dbReference type="CDD" id="cd01536">
    <property type="entry name" value="PBP1_ABC_sugar_binding-like"/>
    <property type="match status" value="1"/>
</dbReference>
<evidence type="ECO:0000259" key="5">
    <source>
        <dbReference type="Pfam" id="PF13407"/>
    </source>
</evidence>
<dbReference type="InterPro" id="IPR025997">
    <property type="entry name" value="SBP_2_dom"/>
</dbReference>
<evidence type="ECO:0000256" key="4">
    <source>
        <dbReference type="SAM" id="MobiDB-lite"/>
    </source>
</evidence>
<evidence type="ECO:0000256" key="2">
    <source>
        <dbReference type="ARBA" id="ARBA00007639"/>
    </source>
</evidence>
<evidence type="ECO:0000256" key="3">
    <source>
        <dbReference type="ARBA" id="ARBA00022729"/>
    </source>
</evidence>
<dbReference type="InterPro" id="IPR028082">
    <property type="entry name" value="Peripla_BP_I"/>
</dbReference>
<dbReference type="RefSeq" id="WP_269445565.1">
    <property type="nucleotide sequence ID" value="NZ_CP097463.1"/>
</dbReference>
<gene>
    <name evidence="6" type="ORF">M6B22_09765</name>
</gene>
<keyword evidence="7" id="KW-1185">Reference proteome</keyword>
<dbReference type="EMBL" id="CP097463">
    <property type="protein sequence ID" value="WAX59024.1"/>
    <property type="molecule type" value="Genomic_DNA"/>
</dbReference>
<sequence length="362" mass="37035">MKVHHRTTIAPLHVTTEGQSAMHGRKSVVLVAAAVLALTACSSSKNSTPADSSSDSGVSTPSGSGAAAPAKHYNFGASVIGTAFPAVVSFDNGLKAAAATQNVTLTIADGGAKADKQVNDLHDFTSRGVDAIIVNPLDSVSIEAPVKAALAAGIPVAEFGQIGKGTDCAYPGTVGSVGYDENGWAKKEGEETMKLLPNGGNVAILSGLAGLASTKIRDDVYKQTIAAQSNIKVVADQPGDFAADKARAAMENILQAHPDLDLVYAADDTMAVAAVQAIKAAHRLDKIKVIGIGGSKAAMASIKAGEMTATVWSSLEVAGQDIIKMLVDHINGTNTAMGQCIQLPQVLVDSSNIAEYADKGQF</sequence>
<dbReference type="Proteomes" id="UP001164693">
    <property type="component" value="Chromosome"/>
</dbReference>
<dbReference type="PANTHER" id="PTHR46847:SF1">
    <property type="entry name" value="D-ALLOSE-BINDING PERIPLASMIC PROTEIN-RELATED"/>
    <property type="match status" value="1"/>
</dbReference>
<dbReference type="PANTHER" id="PTHR46847">
    <property type="entry name" value="D-ALLOSE-BINDING PERIPLASMIC PROTEIN-RELATED"/>
    <property type="match status" value="1"/>
</dbReference>
<comment type="similarity">
    <text evidence="2">Belongs to the bacterial solute-binding protein 2 family.</text>
</comment>
<feature type="region of interest" description="Disordered" evidence="4">
    <location>
        <begin position="43"/>
        <end position="65"/>
    </location>
</feature>
<keyword evidence="3" id="KW-0732">Signal</keyword>
<name>A0ABY7K6T6_9ACTN</name>
<reference evidence="6" key="1">
    <citation type="submission" date="2022-05" db="EMBL/GenBank/DDBJ databases">
        <title>Jatrophihabitans sp. SB3-54 whole genome sequence.</title>
        <authorList>
            <person name="Suh M.K."/>
            <person name="Eom M.K."/>
            <person name="Kim J.S."/>
            <person name="Kim H.S."/>
            <person name="Do H.E."/>
            <person name="Shin Y.K."/>
            <person name="Lee J.-S."/>
        </authorList>
    </citation>
    <scope>NUCLEOTIDE SEQUENCE</scope>
    <source>
        <strain evidence="6">SB3-54</strain>
    </source>
</reference>
<dbReference type="Pfam" id="PF13407">
    <property type="entry name" value="Peripla_BP_4"/>
    <property type="match status" value="1"/>
</dbReference>